<dbReference type="AlphaFoldDB" id="A0A420WGJ3"/>
<accession>A0A420WGJ3</accession>
<dbReference type="InterPro" id="IPR001870">
    <property type="entry name" value="B30.2/SPRY"/>
</dbReference>
<dbReference type="OrthoDB" id="7306598at2"/>
<protein>
    <recommendedName>
        <fullName evidence="1">B30.2/SPRY domain-containing protein</fullName>
    </recommendedName>
</protein>
<organism evidence="2 3">
    <name type="scientific">Oceanibaculum indicum</name>
    <dbReference type="NCBI Taxonomy" id="526216"/>
    <lineage>
        <taxon>Bacteria</taxon>
        <taxon>Pseudomonadati</taxon>
        <taxon>Pseudomonadota</taxon>
        <taxon>Alphaproteobacteria</taxon>
        <taxon>Rhodospirillales</taxon>
        <taxon>Oceanibaculaceae</taxon>
        <taxon>Oceanibaculum</taxon>
    </lineage>
</organism>
<reference evidence="2 3" key="1">
    <citation type="submission" date="2018-10" db="EMBL/GenBank/DDBJ databases">
        <title>Comparative analysis of microorganisms from saline springs in Andes Mountain Range, Colombia.</title>
        <authorList>
            <person name="Rubin E."/>
        </authorList>
    </citation>
    <scope>NUCLEOTIDE SEQUENCE [LARGE SCALE GENOMIC DNA]</scope>
    <source>
        <strain evidence="2 3">USBA 36</strain>
    </source>
</reference>
<dbReference type="PROSITE" id="PS50188">
    <property type="entry name" value="B302_SPRY"/>
    <property type="match status" value="1"/>
</dbReference>
<dbReference type="InterPro" id="IPR043136">
    <property type="entry name" value="B30.2/SPRY_sf"/>
</dbReference>
<dbReference type="SUPFAM" id="SSF49899">
    <property type="entry name" value="Concanavalin A-like lectins/glucanases"/>
    <property type="match status" value="1"/>
</dbReference>
<sequence length="601" mass="62925">MSIAPAFLIDNWVLSATVTGTQDTVLMLDFARDLYASGGVDSDEPDLANLLDYRPTRRFRTRNFSNSMQVTLDFGQDRPVDLVGVLGCNAGHIILELLDSTDTVIRSDIITPAAGVTDHLLTLPLTGSPAASIEARSLRITAYDPQLDYIEVGALIAGPVVTLDKGMSWGWNNTYRDTSDVARTGRAGVSVSGDRPWRDVSIPLDFVSDANASNLLARMGLENGRRIPVLWLKDFNRDAVTYEGDWLYGLIADVIDLGQAAAIFDAEGEIWQSRVQLTQLPSDAGSGLVDAVLSIAVDPTSIDFTPGSAVVFQGAFADETVNIAAAAVNTGTISGSISIAGSDYTVIGNSSFSLAPGEDIDVTVRFAPSQAGDRTGTLSVQHDAQNRTSPISVSLTGEGAGAPVYYVFSEADKDASLVLSEGNLKATATATVADTASALVRVQPGKASGAWYLEFTDIAGVDASGFGSHMIGLTLVSVSTAVNVGFLTRGYGYSCNGSKYNSNAGASYGDTWTDSDVIGMAVSVVAGVMKVWFAKNGTWQDSGDPAAGTGEAFSATLAAGEAIYPALSLRGSADVAKINCGQNSFTYTAPTGFKAGFGDNF</sequence>
<evidence type="ECO:0000259" key="1">
    <source>
        <dbReference type="PROSITE" id="PS50188"/>
    </source>
</evidence>
<feature type="domain" description="B30.2/SPRY" evidence="1">
    <location>
        <begin position="386"/>
        <end position="585"/>
    </location>
</feature>
<evidence type="ECO:0000313" key="3">
    <source>
        <dbReference type="Proteomes" id="UP000277424"/>
    </source>
</evidence>
<dbReference type="InterPro" id="IPR013783">
    <property type="entry name" value="Ig-like_fold"/>
</dbReference>
<dbReference type="InterPro" id="IPR013320">
    <property type="entry name" value="ConA-like_dom_sf"/>
</dbReference>
<dbReference type="Gene3D" id="2.60.120.920">
    <property type="match status" value="1"/>
</dbReference>
<evidence type="ECO:0000313" key="2">
    <source>
        <dbReference type="EMBL" id="RKQ70111.1"/>
    </source>
</evidence>
<dbReference type="RefSeq" id="WP_121219693.1">
    <property type="nucleotide sequence ID" value="NZ_RBIG01000002.1"/>
</dbReference>
<proteinExistence type="predicted"/>
<comment type="caution">
    <text evidence="2">The sequence shown here is derived from an EMBL/GenBank/DDBJ whole genome shotgun (WGS) entry which is preliminary data.</text>
</comment>
<dbReference type="Gene3D" id="2.60.40.10">
    <property type="entry name" value="Immunoglobulins"/>
    <property type="match status" value="1"/>
</dbReference>
<name>A0A420WGJ3_9PROT</name>
<dbReference type="EMBL" id="RBIG01000002">
    <property type="protein sequence ID" value="RKQ70111.1"/>
    <property type="molecule type" value="Genomic_DNA"/>
</dbReference>
<dbReference type="Proteomes" id="UP000277424">
    <property type="component" value="Unassembled WGS sequence"/>
</dbReference>
<gene>
    <name evidence="2" type="ORF">BCL74_2050</name>
</gene>